<feature type="compositionally biased region" description="Basic residues" evidence="2">
    <location>
        <begin position="121"/>
        <end position="138"/>
    </location>
</feature>
<evidence type="ECO:0000313" key="5">
    <source>
        <dbReference type="Proteomes" id="UP001189624"/>
    </source>
</evidence>
<dbReference type="PANTHER" id="PTHR13191">
    <property type="entry name" value="RIBOSOMAL RNA PROCESSING PROTEIN 7-RELATED"/>
    <property type="match status" value="1"/>
</dbReference>
<dbReference type="GO" id="GO:0006364">
    <property type="term" value="P:rRNA processing"/>
    <property type="evidence" value="ECO:0007669"/>
    <property type="project" value="TreeGrafter"/>
</dbReference>
<dbReference type="Gene3D" id="6.10.250.1770">
    <property type="match status" value="1"/>
</dbReference>
<keyword evidence="5" id="KW-1185">Reference proteome</keyword>
<gene>
    <name evidence="4" type="ORF">AYBTSS11_LOCUS9020</name>
</gene>
<dbReference type="PANTHER" id="PTHR13191:SF0">
    <property type="entry name" value="RIBOSOMAL RNA-PROCESSING PROTEIN 7 HOMOLOG A-RELATED"/>
    <property type="match status" value="1"/>
</dbReference>
<dbReference type="AlphaFoldDB" id="A0AA86V7E4"/>
<reference evidence="4" key="1">
    <citation type="submission" date="2023-10" db="EMBL/GenBank/DDBJ databases">
        <authorList>
            <person name="Domelevo Entfellner J.-B."/>
        </authorList>
    </citation>
    <scope>NUCLEOTIDE SEQUENCE</scope>
</reference>
<feature type="compositionally biased region" description="Basic residues" evidence="2">
    <location>
        <begin position="182"/>
        <end position="193"/>
    </location>
</feature>
<dbReference type="EMBL" id="OY731400">
    <property type="protein sequence ID" value="CAJ1939236.1"/>
    <property type="molecule type" value="Genomic_DNA"/>
</dbReference>
<dbReference type="Pfam" id="PF12923">
    <property type="entry name" value="RRP7"/>
    <property type="match status" value="1"/>
</dbReference>
<dbReference type="GO" id="GO:0000028">
    <property type="term" value="P:ribosomal small subunit assembly"/>
    <property type="evidence" value="ECO:0007669"/>
    <property type="project" value="TreeGrafter"/>
</dbReference>
<feature type="compositionally biased region" description="Basic and acidic residues" evidence="2">
    <location>
        <begin position="200"/>
        <end position="209"/>
    </location>
</feature>
<feature type="compositionally biased region" description="Basic and acidic residues" evidence="2">
    <location>
        <begin position="164"/>
        <end position="174"/>
    </location>
</feature>
<evidence type="ECO:0000256" key="1">
    <source>
        <dbReference type="ARBA" id="ARBA00006110"/>
    </source>
</evidence>
<sequence>MEEREQPVVEKEQSVVEKEQENKIKVRIHAAAVNAALPSYSSHLCRSSYSSRPNLCFHILSQSNYLYIPKVKKAKSDAHTKEKKRKRNRKQNAEVETHATVESVEVDNGIHASDAKEKASINKKGKNKDKSLARKPKPKPKEEVDLDEKSDGVVDHCHSNAEEIQDFHGHRDSDTGAVIKPCRSKKDKKKRKKEFQNSLEKGEGNNKQEEVYTISSGDDDCSKGMKKWIMEYHHNRPGLDALQHQIDEFITAHEEKLEESIIGYIPKETNRKTFGFDELKKAFHAKRSLAVEKKRERKEKEALAAEGGWTVVVHHKGRKKTTDSETGIAVGSVAQAAVENKMTKKKRKEVGLDFYRFQKREAQRNEIMALQSKFEEDKKRLHQMRAARKFRPY</sequence>
<comment type="similarity">
    <text evidence="1">Belongs to the RRP7 family.</text>
</comment>
<feature type="region of interest" description="Disordered" evidence="2">
    <location>
        <begin position="73"/>
        <end position="151"/>
    </location>
</feature>
<name>A0AA86V7E4_9FABA</name>
<dbReference type="GO" id="GO:0032545">
    <property type="term" value="C:CURI complex"/>
    <property type="evidence" value="ECO:0007669"/>
    <property type="project" value="TreeGrafter"/>
</dbReference>
<dbReference type="Gramene" id="rna-AYBTSS11_LOCUS9020">
    <property type="protein sequence ID" value="CAJ1939236.1"/>
    <property type="gene ID" value="gene-AYBTSS11_LOCUS9020"/>
</dbReference>
<protein>
    <recommendedName>
        <fullName evidence="3">Ribosomal RNA-processing protein 7 C-terminal domain-containing protein</fullName>
    </recommendedName>
</protein>
<dbReference type="CDD" id="cd12951">
    <property type="entry name" value="RRP7_Rrp7A"/>
    <property type="match status" value="1"/>
</dbReference>
<accession>A0AA86V7E4</accession>
<organism evidence="4 5">
    <name type="scientific">Sphenostylis stenocarpa</name>
    <dbReference type="NCBI Taxonomy" id="92480"/>
    <lineage>
        <taxon>Eukaryota</taxon>
        <taxon>Viridiplantae</taxon>
        <taxon>Streptophyta</taxon>
        <taxon>Embryophyta</taxon>
        <taxon>Tracheophyta</taxon>
        <taxon>Spermatophyta</taxon>
        <taxon>Magnoliopsida</taxon>
        <taxon>eudicotyledons</taxon>
        <taxon>Gunneridae</taxon>
        <taxon>Pentapetalae</taxon>
        <taxon>rosids</taxon>
        <taxon>fabids</taxon>
        <taxon>Fabales</taxon>
        <taxon>Fabaceae</taxon>
        <taxon>Papilionoideae</taxon>
        <taxon>50 kb inversion clade</taxon>
        <taxon>NPAAA clade</taxon>
        <taxon>indigoferoid/millettioid clade</taxon>
        <taxon>Phaseoleae</taxon>
        <taxon>Sphenostylis</taxon>
    </lineage>
</organism>
<dbReference type="GO" id="GO:0034456">
    <property type="term" value="C:UTP-C complex"/>
    <property type="evidence" value="ECO:0007669"/>
    <property type="project" value="TreeGrafter"/>
</dbReference>
<feature type="domain" description="Ribosomal RNA-processing protein 7 C-terminal" evidence="3">
    <location>
        <begin position="291"/>
        <end position="393"/>
    </location>
</feature>
<dbReference type="Proteomes" id="UP001189624">
    <property type="component" value="Chromosome 3"/>
</dbReference>
<evidence type="ECO:0000256" key="2">
    <source>
        <dbReference type="SAM" id="MobiDB-lite"/>
    </source>
</evidence>
<evidence type="ECO:0000313" key="4">
    <source>
        <dbReference type="EMBL" id="CAJ1939236.1"/>
    </source>
</evidence>
<feature type="compositionally biased region" description="Basic residues" evidence="2">
    <location>
        <begin position="81"/>
        <end position="90"/>
    </location>
</feature>
<dbReference type="InterPro" id="IPR024326">
    <property type="entry name" value="RRP7_C"/>
</dbReference>
<proteinExistence type="inferred from homology"/>
<dbReference type="InterPro" id="IPR040446">
    <property type="entry name" value="RRP7"/>
</dbReference>
<feature type="compositionally biased region" description="Basic and acidic residues" evidence="2">
    <location>
        <begin position="139"/>
        <end position="151"/>
    </location>
</feature>
<evidence type="ECO:0000259" key="3">
    <source>
        <dbReference type="Pfam" id="PF12923"/>
    </source>
</evidence>
<feature type="region of interest" description="Disordered" evidence="2">
    <location>
        <begin position="164"/>
        <end position="209"/>
    </location>
</feature>